<keyword evidence="1" id="KW-0472">Membrane</keyword>
<dbReference type="Pfam" id="PF00581">
    <property type="entry name" value="Rhodanese"/>
    <property type="match status" value="1"/>
</dbReference>
<reference evidence="3" key="1">
    <citation type="journal article" date="2015" name="PeerJ">
        <title>First genomic representation of candidate bacterial phylum KSB3 points to enhanced environmental sensing as a trigger of wastewater bulking.</title>
        <authorList>
            <person name="Sekiguchi Y."/>
            <person name="Ohashi A."/>
            <person name="Parks D.H."/>
            <person name="Yamauchi T."/>
            <person name="Tyson G.W."/>
            <person name="Hugenholtz P."/>
        </authorList>
    </citation>
    <scope>NUCLEOTIDE SEQUENCE [LARGE SCALE GENOMIC DNA]</scope>
</reference>
<feature type="domain" description="Rhodanese" evidence="2">
    <location>
        <begin position="67"/>
        <end position="157"/>
    </location>
</feature>
<dbReference type="eggNOG" id="COG0607">
    <property type="taxonomic scope" value="Bacteria"/>
</dbReference>
<dbReference type="InterPro" id="IPR036873">
    <property type="entry name" value="Rhodanese-like_dom_sf"/>
</dbReference>
<dbReference type="STRING" id="1499967.U27_01963"/>
<gene>
    <name evidence="3" type="ORF">U27_01963</name>
</gene>
<accession>A0A0S6W9M6</accession>
<evidence type="ECO:0000259" key="2">
    <source>
        <dbReference type="PROSITE" id="PS50206"/>
    </source>
</evidence>
<feature type="transmembrane region" description="Helical" evidence="1">
    <location>
        <begin position="12"/>
        <end position="31"/>
    </location>
</feature>
<dbReference type="InterPro" id="IPR001763">
    <property type="entry name" value="Rhodanese-like_dom"/>
</dbReference>
<dbReference type="Proteomes" id="UP000030661">
    <property type="component" value="Unassembled WGS sequence"/>
</dbReference>
<evidence type="ECO:0000256" key="1">
    <source>
        <dbReference type="SAM" id="Phobius"/>
    </source>
</evidence>
<dbReference type="SUPFAM" id="SSF52821">
    <property type="entry name" value="Rhodanese/Cell cycle control phosphatase"/>
    <property type="match status" value="1"/>
</dbReference>
<dbReference type="GO" id="GO:0004792">
    <property type="term" value="F:thiosulfate-cyanide sulfurtransferase activity"/>
    <property type="evidence" value="ECO:0007669"/>
    <property type="project" value="TreeGrafter"/>
</dbReference>
<evidence type="ECO:0000313" key="3">
    <source>
        <dbReference type="EMBL" id="GAK55132.1"/>
    </source>
</evidence>
<dbReference type="Gene3D" id="3.40.250.10">
    <property type="entry name" value="Rhodanese-like domain"/>
    <property type="match status" value="1"/>
</dbReference>
<keyword evidence="4" id="KW-1185">Reference proteome</keyword>
<dbReference type="EMBL" id="DF820463">
    <property type="protein sequence ID" value="GAK55132.1"/>
    <property type="molecule type" value="Genomic_DNA"/>
</dbReference>
<proteinExistence type="predicted"/>
<protein>
    <submittedName>
        <fullName evidence="3">Rhodanese domain protein</fullName>
    </submittedName>
</protein>
<dbReference type="CDD" id="cd00158">
    <property type="entry name" value="RHOD"/>
    <property type="match status" value="1"/>
</dbReference>
<keyword evidence="1" id="KW-0812">Transmembrane</keyword>
<dbReference type="HOGENOM" id="CLU_089574_1_0_0"/>
<keyword evidence="1" id="KW-1133">Transmembrane helix</keyword>
<name>A0A0S6W9M6_VECG1</name>
<dbReference type="PROSITE" id="PS50206">
    <property type="entry name" value="RHODANESE_3"/>
    <property type="match status" value="1"/>
</dbReference>
<dbReference type="AlphaFoldDB" id="A0A0S6W9M6"/>
<evidence type="ECO:0000313" key="4">
    <source>
        <dbReference type="Proteomes" id="UP000030661"/>
    </source>
</evidence>
<organism evidence="3">
    <name type="scientific">Vecturithrix granuli</name>
    <dbReference type="NCBI Taxonomy" id="1499967"/>
    <lineage>
        <taxon>Bacteria</taxon>
        <taxon>Candidatus Moduliflexota</taxon>
        <taxon>Candidatus Vecturitrichia</taxon>
        <taxon>Candidatus Vecturitrichales</taxon>
        <taxon>Candidatus Vecturitrichaceae</taxon>
        <taxon>Candidatus Vecturithrix</taxon>
    </lineage>
</organism>
<dbReference type="PANTHER" id="PTHR44086:SF10">
    <property type="entry name" value="THIOSULFATE SULFURTRANSFERASE_RHODANESE-LIKE DOMAIN-CONTAINING PROTEIN 3"/>
    <property type="match status" value="1"/>
</dbReference>
<dbReference type="SMART" id="SM00450">
    <property type="entry name" value="RHOD"/>
    <property type="match status" value="1"/>
</dbReference>
<dbReference type="PANTHER" id="PTHR44086">
    <property type="entry name" value="THIOSULFATE SULFURTRANSFERASE RDL2, MITOCHONDRIAL-RELATED"/>
    <property type="match status" value="1"/>
</dbReference>
<sequence length="157" mass="17949">MKGQLKDQRKKRRYLFFFVLVVIGMGAIQVWQSAASNKDTSSSPPAEARFINLTPQEAHALIQEHNEDENFVILDVRTPAEFRSGKLGDAVNLDYYAPNFRAEMAKLAKNKTYLIYCRTSNRSSQTLRLMQELNFHQVYHLTGGIVGWSQEKLPVTP</sequence>